<gene>
    <name evidence="1" type="ORF">M5X12_11530</name>
</gene>
<evidence type="ECO:0000313" key="1">
    <source>
        <dbReference type="EMBL" id="MCY9761205.1"/>
    </source>
</evidence>
<dbReference type="RefSeq" id="WP_163974766.1">
    <property type="nucleotide sequence ID" value="NZ_JAMDLX010000050.1"/>
</dbReference>
<protein>
    <recommendedName>
        <fullName evidence="3">Phage protein</fullName>
    </recommendedName>
</protein>
<dbReference type="Proteomes" id="UP001527181">
    <property type="component" value="Unassembled WGS sequence"/>
</dbReference>
<evidence type="ECO:0008006" key="3">
    <source>
        <dbReference type="Google" id="ProtNLM"/>
    </source>
</evidence>
<dbReference type="EMBL" id="JAMDNP010000021">
    <property type="protein sequence ID" value="MCY9761205.1"/>
    <property type="molecule type" value="Genomic_DNA"/>
</dbReference>
<comment type="caution">
    <text evidence="1">The sequence shown here is derived from an EMBL/GenBank/DDBJ whole genome shotgun (WGS) entry which is preliminary data.</text>
</comment>
<sequence>MTEQEIKEFTAALAARYVQVKEEYSWTSTRFSSLNVANMSRQELDAAYVKAERAFAKWVLFTEVIDSLPLDIRRAFLKECELLKSE</sequence>
<name>A0ABT4GWW8_PAEAL</name>
<keyword evidence="2" id="KW-1185">Reference proteome</keyword>
<reference evidence="1 2" key="1">
    <citation type="submission" date="2022-05" db="EMBL/GenBank/DDBJ databases">
        <title>Genome Sequencing of Bee-Associated Microbes.</title>
        <authorList>
            <person name="Dunlap C."/>
        </authorList>
    </citation>
    <scope>NUCLEOTIDE SEQUENCE [LARGE SCALE GENOMIC DNA]</scope>
    <source>
        <strain evidence="1 2">NRRL B-04010</strain>
    </source>
</reference>
<accession>A0ABT4GWW8</accession>
<proteinExistence type="predicted"/>
<evidence type="ECO:0000313" key="2">
    <source>
        <dbReference type="Proteomes" id="UP001527181"/>
    </source>
</evidence>
<organism evidence="1 2">
    <name type="scientific">Paenibacillus alvei</name>
    <name type="common">Bacillus alvei</name>
    <dbReference type="NCBI Taxonomy" id="44250"/>
    <lineage>
        <taxon>Bacteria</taxon>
        <taxon>Bacillati</taxon>
        <taxon>Bacillota</taxon>
        <taxon>Bacilli</taxon>
        <taxon>Bacillales</taxon>
        <taxon>Paenibacillaceae</taxon>
        <taxon>Paenibacillus</taxon>
    </lineage>
</organism>